<dbReference type="Pfam" id="PF25821">
    <property type="entry name" value="DUF7950"/>
    <property type="match status" value="1"/>
</dbReference>
<dbReference type="STRING" id="63057.A0A2P5FBY9"/>
<proteinExistence type="predicted"/>
<dbReference type="OrthoDB" id="1898295at2759"/>
<protein>
    <recommendedName>
        <fullName evidence="2">DUF7950 domain-containing protein</fullName>
    </recommendedName>
</protein>
<dbReference type="EMBL" id="JXTC01000045">
    <property type="protein sequence ID" value="PON95298.1"/>
    <property type="molecule type" value="Genomic_DNA"/>
</dbReference>
<evidence type="ECO:0000259" key="2">
    <source>
        <dbReference type="Pfam" id="PF25821"/>
    </source>
</evidence>
<feature type="domain" description="DUF7950" evidence="2">
    <location>
        <begin position="179"/>
        <end position="325"/>
    </location>
</feature>
<dbReference type="InterPro" id="IPR057710">
    <property type="entry name" value="DUF7950"/>
</dbReference>
<evidence type="ECO:0000256" key="1">
    <source>
        <dbReference type="SAM" id="MobiDB-lite"/>
    </source>
</evidence>
<dbReference type="PANTHER" id="PTHR33595">
    <property type="entry name" value="VON WILLEBRAND FACTOR A DOMAIN PROTEIN"/>
    <property type="match status" value="1"/>
</dbReference>
<reference evidence="4" key="1">
    <citation type="submission" date="2016-06" db="EMBL/GenBank/DDBJ databases">
        <title>Parallel loss of symbiosis genes in relatives of nitrogen-fixing non-legume Parasponia.</title>
        <authorList>
            <person name="Van Velzen R."/>
            <person name="Holmer R."/>
            <person name="Bu F."/>
            <person name="Rutten L."/>
            <person name="Van Zeijl A."/>
            <person name="Liu W."/>
            <person name="Santuari L."/>
            <person name="Cao Q."/>
            <person name="Sharma T."/>
            <person name="Shen D."/>
            <person name="Roswanjaya Y."/>
            <person name="Wardhani T."/>
            <person name="Kalhor M.S."/>
            <person name="Jansen J."/>
            <person name="Van den Hoogen J."/>
            <person name="Gungor B."/>
            <person name="Hartog M."/>
            <person name="Hontelez J."/>
            <person name="Verver J."/>
            <person name="Yang W.-C."/>
            <person name="Schijlen E."/>
            <person name="Repin R."/>
            <person name="Schilthuizen M."/>
            <person name="Schranz E."/>
            <person name="Heidstra R."/>
            <person name="Miyata K."/>
            <person name="Fedorova E."/>
            <person name="Kohlen W."/>
            <person name="Bisseling T."/>
            <person name="Smit S."/>
            <person name="Geurts R."/>
        </authorList>
    </citation>
    <scope>NUCLEOTIDE SEQUENCE [LARGE SCALE GENOMIC DNA]</scope>
    <source>
        <strain evidence="4">cv. RG33-2</strain>
    </source>
</reference>
<dbReference type="AlphaFoldDB" id="A0A2P5FBY9"/>
<comment type="caution">
    <text evidence="3">The sequence shown here is derived from an EMBL/GenBank/DDBJ whole genome shotgun (WGS) entry which is preliminary data.</text>
</comment>
<accession>A0A2P5FBY9</accession>
<dbReference type="PANTHER" id="PTHR33595:SF4">
    <property type="entry name" value="EMB|CAB62340.1"/>
    <property type="match status" value="1"/>
</dbReference>
<dbReference type="Proteomes" id="UP000237000">
    <property type="component" value="Unassembled WGS sequence"/>
</dbReference>
<feature type="region of interest" description="Disordered" evidence="1">
    <location>
        <begin position="38"/>
        <end position="102"/>
    </location>
</feature>
<name>A0A2P5FBY9_TREOI</name>
<dbReference type="InParanoid" id="A0A2P5FBY9"/>
<sequence>MDGRDGWHVSSFRSGSHKTIINPMMLRFRPIAPKPAAGGSFTGGISPENTSAVLRTTKRVKRKYVRVRSKNNHNNHNPRRRNSNNNNRSSGEEERESGLNSTTVTLQLMPEKSDGYDFLGGSGTRSWSCIINQYSTTVQDNDNNINNNRQPPADEVTDRTALAVGSVTPPAAAAAAVVVESWVTVESVTDTCMDLRGLGRTDVERIKNLERDTCPGFVSDGCFSRVEWVNEAYKRMVVAEEAKEEEEGRRRWPEMVVWLVANNNNNYNCQKTELGLMGPAFTCWVRVQYMRMNSNERCSKIMPCDVWRMDCGGFAWRLDVKAALSLGL</sequence>
<evidence type="ECO:0000313" key="4">
    <source>
        <dbReference type="Proteomes" id="UP000237000"/>
    </source>
</evidence>
<keyword evidence="4" id="KW-1185">Reference proteome</keyword>
<gene>
    <name evidence="3" type="ORF">TorRG33x02_088200</name>
</gene>
<feature type="compositionally biased region" description="Basic residues" evidence="1">
    <location>
        <begin position="56"/>
        <end position="82"/>
    </location>
</feature>
<evidence type="ECO:0000313" key="3">
    <source>
        <dbReference type="EMBL" id="PON95298.1"/>
    </source>
</evidence>
<organism evidence="3 4">
    <name type="scientific">Trema orientale</name>
    <name type="common">Charcoal tree</name>
    <name type="synonym">Celtis orientalis</name>
    <dbReference type="NCBI Taxonomy" id="63057"/>
    <lineage>
        <taxon>Eukaryota</taxon>
        <taxon>Viridiplantae</taxon>
        <taxon>Streptophyta</taxon>
        <taxon>Embryophyta</taxon>
        <taxon>Tracheophyta</taxon>
        <taxon>Spermatophyta</taxon>
        <taxon>Magnoliopsida</taxon>
        <taxon>eudicotyledons</taxon>
        <taxon>Gunneridae</taxon>
        <taxon>Pentapetalae</taxon>
        <taxon>rosids</taxon>
        <taxon>fabids</taxon>
        <taxon>Rosales</taxon>
        <taxon>Cannabaceae</taxon>
        <taxon>Trema</taxon>
    </lineage>
</organism>